<reference evidence="1" key="1">
    <citation type="submission" date="2020-11" db="EMBL/GenBank/DDBJ databases">
        <authorList>
            <consortium name="DOE Joint Genome Institute"/>
            <person name="Ahrendt S."/>
            <person name="Riley R."/>
            <person name="Andreopoulos W."/>
            <person name="Labutti K."/>
            <person name="Pangilinan J."/>
            <person name="Ruiz-Duenas F.J."/>
            <person name="Barrasa J.M."/>
            <person name="Sanchez-Garcia M."/>
            <person name="Camarero S."/>
            <person name="Miyauchi S."/>
            <person name="Serrano A."/>
            <person name="Linde D."/>
            <person name="Babiker R."/>
            <person name="Drula E."/>
            <person name="Ayuso-Fernandez I."/>
            <person name="Pacheco R."/>
            <person name="Padilla G."/>
            <person name="Ferreira P."/>
            <person name="Barriuso J."/>
            <person name="Kellner H."/>
            <person name="Castanera R."/>
            <person name="Alfaro M."/>
            <person name="Ramirez L."/>
            <person name="Pisabarro A.G."/>
            <person name="Kuo A."/>
            <person name="Tritt A."/>
            <person name="Lipzen A."/>
            <person name="He G."/>
            <person name="Yan M."/>
            <person name="Ng V."/>
            <person name="Cullen D."/>
            <person name="Martin F."/>
            <person name="Rosso M.-N."/>
            <person name="Henrissat B."/>
            <person name="Hibbett D."/>
            <person name="Martinez A.T."/>
            <person name="Grigoriev I.V."/>
        </authorList>
    </citation>
    <scope>NUCLEOTIDE SEQUENCE</scope>
    <source>
        <strain evidence="1">CBS 506.95</strain>
    </source>
</reference>
<dbReference type="AlphaFoldDB" id="A0A9P6JJX6"/>
<comment type="caution">
    <text evidence="1">The sequence shown here is derived from an EMBL/GenBank/DDBJ whole genome shotgun (WGS) entry which is preliminary data.</text>
</comment>
<keyword evidence="2" id="KW-1185">Reference proteome</keyword>
<evidence type="ECO:0000313" key="1">
    <source>
        <dbReference type="EMBL" id="KAF9523264.1"/>
    </source>
</evidence>
<dbReference type="Proteomes" id="UP000807306">
    <property type="component" value="Unassembled WGS sequence"/>
</dbReference>
<organism evidence="1 2">
    <name type="scientific">Crepidotus variabilis</name>
    <dbReference type="NCBI Taxonomy" id="179855"/>
    <lineage>
        <taxon>Eukaryota</taxon>
        <taxon>Fungi</taxon>
        <taxon>Dikarya</taxon>
        <taxon>Basidiomycota</taxon>
        <taxon>Agaricomycotina</taxon>
        <taxon>Agaricomycetes</taxon>
        <taxon>Agaricomycetidae</taxon>
        <taxon>Agaricales</taxon>
        <taxon>Agaricineae</taxon>
        <taxon>Crepidotaceae</taxon>
        <taxon>Crepidotus</taxon>
    </lineage>
</organism>
<sequence>MESISKLLGQDKRRVYMALNTKIVVDDELDESRFNTTILIAPKEPDRKTHSVDTLTLQLRRHMGQREGVRKWMCDIYDSPARSSALVGLLFFGKISHFVDTAKISEIVKEIPSQLDAKFEESRWYRHHWACAVIDALISNKILPELPPEVTSETAWQKACEFLEEYAKTKELGKSEDPVPTCDVYGNEIPSSFDPVTPNPYLPIANKVIYPSYPDPDEELL</sequence>
<evidence type="ECO:0000313" key="2">
    <source>
        <dbReference type="Proteomes" id="UP000807306"/>
    </source>
</evidence>
<gene>
    <name evidence="1" type="ORF">CPB83DRAFT_863135</name>
</gene>
<dbReference type="EMBL" id="MU157921">
    <property type="protein sequence ID" value="KAF9523264.1"/>
    <property type="molecule type" value="Genomic_DNA"/>
</dbReference>
<name>A0A9P6JJX6_9AGAR</name>
<accession>A0A9P6JJX6</accession>
<protein>
    <submittedName>
        <fullName evidence="1">Uncharacterized protein</fullName>
    </submittedName>
</protein>
<proteinExistence type="predicted"/>